<gene>
    <name evidence="14" type="primary">mrdA</name>
    <name evidence="17" type="ORF">A2V92_06215</name>
</gene>
<dbReference type="InterPro" id="IPR001460">
    <property type="entry name" value="PCN-bd_Tpept"/>
</dbReference>
<dbReference type="GO" id="GO:0008658">
    <property type="term" value="F:penicillin binding"/>
    <property type="evidence" value="ECO:0007669"/>
    <property type="project" value="InterPro"/>
</dbReference>
<feature type="domain" description="Penicillin-binding protein transpeptidase" evidence="15">
    <location>
        <begin position="266"/>
        <end position="606"/>
    </location>
</feature>
<evidence type="ECO:0000259" key="15">
    <source>
        <dbReference type="Pfam" id="PF00905"/>
    </source>
</evidence>
<dbReference type="Proteomes" id="UP000179344">
    <property type="component" value="Unassembled WGS sequence"/>
</dbReference>
<dbReference type="PANTHER" id="PTHR30627:SF2">
    <property type="entry name" value="PEPTIDOGLYCAN D,D-TRANSPEPTIDASE MRDA"/>
    <property type="match status" value="1"/>
</dbReference>
<dbReference type="NCBIfam" id="TIGR03423">
    <property type="entry name" value="pbp2_mrdA"/>
    <property type="match status" value="1"/>
</dbReference>
<evidence type="ECO:0000259" key="16">
    <source>
        <dbReference type="Pfam" id="PF03717"/>
    </source>
</evidence>
<dbReference type="GO" id="GO:0071972">
    <property type="term" value="F:peptidoglycan L,D-transpeptidase activity"/>
    <property type="evidence" value="ECO:0007669"/>
    <property type="project" value="TreeGrafter"/>
</dbReference>
<evidence type="ECO:0000256" key="11">
    <source>
        <dbReference type="ARBA" id="ARBA00022989"/>
    </source>
</evidence>
<dbReference type="Gene3D" id="3.90.1310.10">
    <property type="entry name" value="Penicillin-binding protein 2a (Domain 2)"/>
    <property type="match status" value="1"/>
</dbReference>
<reference evidence="17 18" key="1">
    <citation type="journal article" date="2016" name="Nat. Commun.">
        <title>Thousands of microbial genomes shed light on interconnected biogeochemical processes in an aquifer system.</title>
        <authorList>
            <person name="Anantharaman K."/>
            <person name="Brown C.T."/>
            <person name="Hug L.A."/>
            <person name="Sharon I."/>
            <person name="Castelle C.J."/>
            <person name="Probst A.J."/>
            <person name="Thomas B.C."/>
            <person name="Singh A."/>
            <person name="Wilkins M.J."/>
            <person name="Karaoz U."/>
            <person name="Brodie E.L."/>
            <person name="Williams K.H."/>
            <person name="Hubbard S.S."/>
            <person name="Banfield J.F."/>
        </authorList>
    </citation>
    <scope>NUCLEOTIDE SEQUENCE [LARGE SCALE GENOMIC DNA]</scope>
</reference>
<evidence type="ECO:0000256" key="7">
    <source>
        <dbReference type="ARBA" id="ARBA00022692"/>
    </source>
</evidence>
<dbReference type="InterPro" id="IPR017790">
    <property type="entry name" value="Penicillin-binding_protein_2"/>
</dbReference>
<dbReference type="InterPro" id="IPR036138">
    <property type="entry name" value="PBP_dimer_sf"/>
</dbReference>
<dbReference type="GO" id="GO:0006508">
    <property type="term" value="P:proteolysis"/>
    <property type="evidence" value="ECO:0007669"/>
    <property type="project" value="UniProtKB-KW"/>
</dbReference>
<keyword evidence="3 14" id="KW-1003">Cell membrane</keyword>
<keyword evidence="8 14" id="KW-0378">Hydrolase</keyword>
<keyword evidence="4 14" id="KW-0997">Cell inner membrane</keyword>
<protein>
    <recommendedName>
        <fullName evidence="14">Peptidoglycan D,D-transpeptidase MrdA</fullName>
        <ecNumber evidence="14">3.4.16.4</ecNumber>
    </recommendedName>
    <alternativeName>
        <fullName evidence="14">Penicillin-binding protein 2</fullName>
        <shortName evidence="14">PBP-2</shortName>
    </alternativeName>
</protein>
<comment type="catalytic activity">
    <reaction evidence="14">
        <text>Preferential cleavage: (Ac)2-L-Lys-D-Ala-|-D-Ala. Also transpeptidation of peptidyl-alanyl moieties that are N-acyl substituents of D-alanine.</text>
        <dbReference type="EC" id="3.4.16.4"/>
    </reaction>
</comment>
<dbReference type="GO" id="GO:0005886">
    <property type="term" value="C:plasma membrane"/>
    <property type="evidence" value="ECO:0007669"/>
    <property type="project" value="UniProtKB-SubCell"/>
</dbReference>
<dbReference type="GO" id="GO:0071555">
    <property type="term" value="P:cell wall organization"/>
    <property type="evidence" value="ECO:0007669"/>
    <property type="project" value="UniProtKB-KW"/>
</dbReference>
<feature type="active site" description="Acyl-ester intermediate" evidence="14">
    <location>
        <position position="325"/>
    </location>
</feature>
<dbReference type="GO" id="GO:0008360">
    <property type="term" value="P:regulation of cell shape"/>
    <property type="evidence" value="ECO:0007669"/>
    <property type="project" value="UniProtKB-KW"/>
</dbReference>
<dbReference type="InterPro" id="IPR050515">
    <property type="entry name" value="Beta-lactam/transpept"/>
</dbReference>
<dbReference type="HAMAP" id="MF_02081">
    <property type="entry name" value="MrdA_transpept"/>
    <property type="match status" value="1"/>
</dbReference>
<comment type="subcellular location">
    <subcellularLocation>
        <location evidence="14">Cell inner membrane</location>
        <topology evidence="14">Single-pass membrane protein</topology>
    </subcellularLocation>
    <subcellularLocation>
        <location evidence="2">Cell membrane</location>
    </subcellularLocation>
    <subcellularLocation>
        <location evidence="1">Membrane</location>
        <topology evidence="1">Single-pass membrane protein</topology>
    </subcellularLocation>
</comment>
<evidence type="ECO:0000313" key="18">
    <source>
        <dbReference type="Proteomes" id="UP000179344"/>
    </source>
</evidence>
<keyword evidence="12 14" id="KW-0472">Membrane</keyword>
<evidence type="ECO:0000256" key="12">
    <source>
        <dbReference type="ARBA" id="ARBA00023136"/>
    </source>
</evidence>
<dbReference type="AlphaFoldDB" id="A0A1F6TC72"/>
<feature type="domain" description="Penicillin-binding protein dimerisation" evidence="16">
    <location>
        <begin position="62"/>
        <end position="234"/>
    </location>
</feature>
<dbReference type="SUPFAM" id="SSF56519">
    <property type="entry name" value="Penicillin binding protein dimerisation domain"/>
    <property type="match status" value="1"/>
</dbReference>
<evidence type="ECO:0000256" key="8">
    <source>
        <dbReference type="ARBA" id="ARBA00022801"/>
    </source>
</evidence>
<keyword evidence="10 14" id="KW-0573">Peptidoglycan synthesis</keyword>
<dbReference type="EMBL" id="MFST01000142">
    <property type="protein sequence ID" value="OGI42740.1"/>
    <property type="molecule type" value="Genomic_DNA"/>
</dbReference>
<comment type="caution">
    <text evidence="14">Lacks conserved residue(s) required for the propagation of feature annotation.</text>
</comment>
<evidence type="ECO:0000256" key="9">
    <source>
        <dbReference type="ARBA" id="ARBA00022960"/>
    </source>
</evidence>
<comment type="function">
    <text evidence="14">Catalyzes cross-linking of the peptidoglycan cell wall.</text>
</comment>
<accession>A0A1F6TC72</accession>
<dbReference type="Pfam" id="PF03717">
    <property type="entry name" value="PBP_dimer"/>
    <property type="match status" value="1"/>
</dbReference>
<name>A0A1F6TC72_9PROT</name>
<organism evidence="17 18">
    <name type="scientific">Candidatus Muproteobacteria bacterium RBG_16_65_31</name>
    <dbReference type="NCBI Taxonomy" id="1817759"/>
    <lineage>
        <taxon>Bacteria</taxon>
        <taxon>Pseudomonadati</taxon>
        <taxon>Pseudomonadota</taxon>
        <taxon>Candidatus Muproteobacteria</taxon>
    </lineage>
</organism>
<comment type="similarity">
    <text evidence="14">Belongs to the transpeptidase family. MrdA subfamily.</text>
</comment>
<dbReference type="EC" id="3.4.16.4" evidence="14"/>
<evidence type="ECO:0000256" key="5">
    <source>
        <dbReference type="ARBA" id="ARBA00022645"/>
    </source>
</evidence>
<dbReference type="FunFam" id="3.40.710.10:FF:000024">
    <property type="entry name" value="Penicillin-binding protein 2"/>
    <property type="match status" value="1"/>
</dbReference>
<proteinExistence type="inferred from homology"/>
<keyword evidence="7 14" id="KW-0812">Transmembrane</keyword>
<evidence type="ECO:0000256" key="14">
    <source>
        <dbReference type="HAMAP-Rule" id="MF_02081"/>
    </source>
</evidence>
<evidence type="ECO:0000256" key="1">
    <source>
        <dbReference type="ARBA" id="ARBA00004167"/>
    </source>
</evidence>
<comment type="pathway">
    <text evidence="14">Cell wall biogenesis; peptidoglycan biosynthesis.</text>
</comment>
<dbReference type="GO" id="GO:0009002">
    <property type="term" value="F:serine-type D-Ala-D-Ala carboxypeptidase activity"/>
    <property type="evidence" value="ECO:0007669"/>
    <property type="project" value="UniProtKB-UniRule"/>
</dbReference>
<keyword evidence="11 14" id="KW-1133">Transmembrane helix</keyword>
<dbReference type="Gene3D" id="3.30.1390.30">
    <property type="entry name" value="Penicillin-binding protein 2a, domain 3"/>
    <property type="match status" value="1"/>
</dbReference>
<dbReference type="Gene3D" id="3.40.710.10">
    <property type="entry name" value="DD-peptidase/beta-lactamase superfamily"/>
    <property type="match status" value="1"/>
</dbReference>
<keyword evidence="13 14" id="KW-0961">Cell wall biogenesis/degradation</keyword>
<keyword evidence="6 14" id="KW-0645">Protease</keyword>
<dbReference type="InterPro" id="IPR012338">
    <property type="entry name" value="Beta-lactam/transpept-like"/>
</dbReference>
<evidence type="ECO:0000256" key="13">
    <source>
        <dbReference type="ARBA" id="ARBA00023316"/>
    </source>
</evidence>
<feature type="transmembrane region" description="Helical" evidence="14">
    <location>
        <begin position="20"/>
        <end position="39"/>
    </location>
</feature>
<evidence type="ECO:0000256" key="10">
    <source>
        <dbReference type="ARBA" id="ARBA00022984"/>
    </source>
</evidence>
<evidence type="ECO:0000256" key="2">
    <source>
        <dbReference type="ARBA" id="ARBA00004236"/>
    </source>
</evidence>
<keyword evidence="9 14" id="KW-0133">Cell shape</keyword>
<evidence type="ECO:0000256" key="3">
    <source>
        <dbReference type="ARBA" id="ARBA00022475"/>
    </source>
</evidence>
<dbReference type="Pfam" id="PF00905">
    <property type="entry name" value="Transpeptidase"/>
    <property type="match status" value="1"/>
</dbReference>
<evidence type="ECO:0000313" key="17">
    <source>
        <dbReference type="EMBL" id="OGI42740.1"/>
    </source>
</evidence>
<evidence type="ECO:0000256" key="6">
    <source>
        <dbReference type="ARBA" id="ARBA00022670"/>
    </source>
</evidence>
<sequence length="627" mass="68605">MLNIPLKDYFRETRLFSSRLTIAGAVVLLLIIVLLARLVQLQLISHRHYATLARANRIKPAPIPAPRGLILDRNGVVLAQSFPIYTLEIFPEQVGDMAGLLGQLGKLVRLSETDLKLFHKQLRERSRFETVTLRTHLTDEEAARVALKRPYLNGVELQARLQRHYPLGGLGVHPVGYVGRISEQDMKRIVKSAYRGMRHIGKLGVEAVYEDMLLGSVGFEEVETNAHGRPVRTIERIAPVAGKNLYLNIDAKLQALVEQALGKRRGAVVAMEPKTGAVLAFVSTPTYDPNPFVNGIDAQSYKRLLDNPDKPLINRASSGQYAPGSTIKAFLGLAALELKDYDPAQPVTCPGWFSLPGDRHVFRDWKKLGHGAVNLHDAVVQSCDVYFYRLAVALTPEGMKDFLAPFGFGQRTGVDLPDESAGILPSPEWKKARGQPWYPGETVVTGIGQGPILVTPLQLVAAISALANGGVRMQPRLVRAAEDAKTKTLSETVPEVASEIPLRDKGNLQTIISYLTDVVHTNKGTAYWIGWNSPYKIAGKTGTAQVKGVGQTETYVESMVPERFRDHALFIAFAPVDDPKVAVAVIVENGGHGSSAAAPIARKVMDYVILGKTQSPAPAAVRQENDE</sequence>
<dbReference type="InterPro" id="IPR005311">
    <property type="entry name" value="PBP_dimer"/>
</dbReference>
<dbReference type="UniPathway" id="UPA00219"/>
<evidence type="ECO:0000256" key="4">
    <source>
        <dbReference type="ARBA" id="ARBA00022519"/>
    </source>
</evidence>
<dbReference type="SUPFAM" id="SSF56601">
    <property type="entry name" value="beta-lactamase/transpeptidase-like"/>
    <property type="match status" value="1"/>
</dbReference>
<dbReference type="GO" id="GO:0009252">
    <property type="term" value="P:peptidoglycan biosynthetic process"/>
    <property type="evidence" value="ECO:0007669"/>
    <property type="project" value="UniProtKB-UniRule"/>
</dbReference>
<comment type="caution">
    <text evidence="17">The sequence shown here is derived from an EMBL/GenBank/DDBJ whole genome shotgun (WGS) entry which is preliminary data.</text>
</comment>
<keyword evidence="5 14" id="KW-0121">Carboxypeptidase</keyword>
<dbReference type="PANTHER" id="PTHR30627">
    <property type="entry name" value="PEPTIDOGLYCAN D,D-TRANSPEPTIDASE"/>
    <property type="match status" value="1"/>
</dbReference>